<feature type="transmembrane region" description="Helical" evidence="1">
    <location>
        <begin position="489"/>
        <end position="507"/>
    </location>
</feature>
<feature type="transmembrane region" description="Helical" evidence="1">
    <location>
        <begin position="319"/>
        <end position="337"/>
    </location>
</feature>
<dbReference type="AlphaFoldDB" id="C1A8U5"/>
<evidence type="ECO:0000313" key="2">
    <source>
        <dbReference type="EMBL" id="BAH38655.1"/>
    </source>
</evidence>
<feature type="transmembrane region" description="Helical" evidence="1">
    <location>
        <begin position="458"/>
        <end position="477"/>
    </location>
</feature>
<dbReference type="Proteomes" id="UP000002209">
    <property type="component" value="Chromosome"/>
</dbReference>
<evidence type="ECO:0000256" key="1">
    <source>
        <dbReference type="SAM" id="Phobius"/>
    </source>
</evidence>
<sequence length="798" mass="86069">MARTDATDTTHSPRHPFAVAAVVSAIATFLLAWPALGGAFLVNPNSDQYIAGYSFREFAARSLREGNGFPLWNPFQFGGMPYVAAMHGDIFYPTFLLRMVLPTDVAMTWGFIVHMVLAGLFTFGFLRAAGVRFQAACIGAVAYLLSGAMASYASPGHDGKLFVSSLLPAALWALTLGMRDGRRAAWGALAVVVGLAVLSPHPQLLQYMLLISGAYALWLALKPQAVITDSGPVADPAPRFPRLLLALGAVVLGGIMGAVQYLPVREYVSWSPRAGGKGYDYATSFSFPLEETINMYLPQFSGILDNYWGRNGIHFHSEYVGASVLVLALLAFGGGVLNRHRAHAWFWLGTLIVSLLWAWGGNTPFYHLVYAVVPGSKFFRAPSTILYVSAFAFSVLAAFGAERALAGKATTRYAIGWSVFALLVAVLASTGGLTNFAMSLLGEARGDAILANANDVVIGAWRSALAVVATLALLFGLSRGKLTASLGGWLLVGIVALDLWSIERLYWRFSAPASQLYAEDDVIRYLQKLDEPGRVIALPLGDNMAPHDPFLMGDALMHHGVRGVLGYHGNELGRFQELYAKNEGYQSVANPNFWSLTNARFFYTNTPGLPFPGSRLVAGPVRNAAGTMTYLYELPGDHPAAWVTPMKVKLDDPTTKATLLNPNFDVRRVAIFDTAAAIESQPVNSPLPEPVTFRVQVDRYDAGAIDLTLEGPAPAGSALVVSENFYPGWQATVDGKATPTNRADFTLIGVELPAGAKKVQLRFDSAPYHTGQLLTLFALGGAVLWWIIGAVLDRRGRV</sequence>
<reference evidence="3" key="1">
    <citation type="submission" date="2006-03" db="EMBL/GenBank/DDBJ databases">
        <title>Complete genome sequence of Gemmatimonas aurantiaca T-27 that represents a novel phylum Gemmatimonadetes.</title>
        <authorList>
            <person name="Takasaki K."/>
            <person name="Ichikawa N."/>
            <person name="Miura H."/>
            <person name="Matsushita S."/>
            <person name="Watanabe Y."/>
            <person name="Oguchi A."/>
            <person name="Ankai A."/>
            <person name="Yashiro I."/>
            <person name="Takahashi M."/>
            <person name="Terui Y."/>
            <person name="Fukui S."/>
            <person name="Yokoyama H."/>
            <person name="Tanikawa S."/>
            <person name="Hanada S."/>
            <person name="Kamagata Y."/>
            <person name="Fujita N."/>
        </authorList>
    </citation>
    <scope>NUCLEOTIDE SEQUENCE [LARGE SCALE GENOMIC DNA]</scope>
    <source>
        <strain evidence="3">T-27 / DSM 14586 / JCM 11422 / NBRC 100505</strain>
    </source>
</reference>
<dbReference type="PANTHER" id="PTHR38454">
    <property type="entry name" value="INTEGRAL MEMBRANE PROTEIN-RELATED"/>
    <property type="match status" value="1"/>
</dbReference>
<proteinExistence type="predicted"/>
<dbReference type="OrthoDB" id="9772884at2"/>
<feature type="transmembrane region" description="Helical" evidence="1">
    <location>
        <begin position="344"/>
        <end position="361"/>
    </location>
</feature>
<dbReference type="KEGG" id="gau:GAU_1613"/>
<keyword evidence="1" id="KW-0812">Transmembrane</keyword>
<name>C1A8U5_GEMAT</name>
<feature type="transmembrane region" description="Helical" evidence="1">
    <location>
        <begin position="381"/>
        <end position="401"/>
    </location>
</feature>
<feature type="transmembrane region" description="Helical" evidence="1">
    <location>
        <begin position="773"/>
        <end position="792"/>
    </location>
</feature>
<accession>C1A8U5</accession>
<protein>
    <submittedName>
        <fullName evidence="2">Hypothetical membrane protein</fullName>
    </submittedName>
</protein>
<dbReference type="STRING" id="379066.GAU_1613"/>
<feature type="transmembrane region" description="Helical" evidence="1">
    <location>
        <begin position="17"/>
        <end position="36"/>
    </location>
</feature>
<organism evidence="2 3">
    <name type="scientific">Gemmatimonas aurantiaca (strain DSM 14586 / JCM 11422 / NBRC 100505 / T-27)</name>
    <dbReference type="NCBI Taxonomy" id="379066"/>
    <lineage>
        <taxon>Bacteria</taxon>
        <taxon>Pseudomonadati</taxon>
        <taxon>Gemmatimonadota</taxon>
        <taxon>Gemmatimonadia</taxon>
        <taxon>Gemmatimonadales</taxon>
        <taxon>Gemmatimonadaceae</taxon>
        <taxon>Gemmatimonas</taxon>
    </lineage>
</organism>
<keyword evidence="3" id="KW-1185">Reference proteome</keyword>
<feature type="transmembrane region" description="Helical" evidence="1">
    <location>
        <begin position="133"/>
        <end position="153"/>
    </location>
</feature>
<feature type="transmembrane region" description="Helical" evidence="1">
    <location>
        <begin position="106"/>
        <end position="126"/>
    </location>
</feature>
<keyword evidence="1" id="KW-1133">Transmembrane helix</keyword>
<dbReference type="eggNOG" id="COG5617">
    <property type="taxonomic scope" value="Bacteria"/>
</dbReference>
<keyword evidence="1" id="KW-0472">Membrane</keyword>
<dbReference type="RefSeq" id="WP_012683102.1">
    <property type="nucleotide sequence ID" value="NC_012489.1"/>
</dbReference>
<evidence type="ECO:0000313" key="3">
    <source>
        <dbReference type="Proteomes" id="UP000002209"/>
    </source>
</evidence>
<dbReference type="HOGENOM" id="CLU_008305_1_0_0"/>
<feature type="transmembrane region" description="Helical" evidence="1">
    <location>
        <begin position="413"/>
        <end position="438"/>
    </location>
</feature>
<dbReference type="InterPro" id="IPR018580">
    <property type="entry name" value="Uncharacterised_YfhO"/>
</dbReference>
<feature type="transmembrane region" description="Helical" evidence="1">
    <location>
        <begin position="242"/>
        <end position="262"/>
    </location>
</feature>
<dbReference type="EMBL" id="AP009153">
    <property type="protein sequence ID" value="BAH38655.1"/>
    <property type="molecule type" value="Genomic_DNA"/>
</dbReference>
<feature type="transmembrane region" description="Helical" evidence="1">
    <location>
        <begin position="204"/>
        <end position="221"/>
    </location>
</feature>
<gene>
    <name evidence="2" type="ordered locus">GAU_1613</name>
</gene>
<dbReference type="PANTHER" id="PTHR38454:SF1">
    <property type="entry name" value="INTEGRAL MEMBRANE PROTEIN"/>
    <property type="match status" value="1"/>
</dbReference>